<dbReference type="Proteomes" id="UP000054279">
    <property type="component" value="Unassembled WGS sequence"/>
</dbReference>
<organism evidence="2 3">
    <name type="scientific">Sphaerobolus stellatus (strain SS14)</name>
    <dbReference type="NCBI Taxonomy" id="990650"/>
    <lineage>
        <taxon>Eukaryota</taxon>
        <taxon>Fungi</taxon>
        <taxon>Dikarya</taxon>
        <taxon>Basidiomycota</taxon>
        <taxon>Agaricomycotina</taxon>
        <taxon>Agaricomycetes</taxon>
        <taxon>Phallomycetidae</taxon>
        <taxon>Geastrales</taxon>
        <taxon>Sphaerobolaceae</taxon>
        <taxon>Sphaerobolus</taxon>
    </lineage>
</organism>
<feature type="region of interest" description="Disordered" evidence="1">
    <location>
        <begin position="1"/>
        <end position="38"/>
    </location>
</feature>
<sequence length="219" mass="24966">MPTSSSRKCKETSADSSDAGGSGRRHKQPLTASSDVGGDTDVIFVTSDTPSLQLTGINNNEPATKKCKTTLSKEKQAFLDKYDIVKFSNEEIHDMQVKRWKAKAYKHFVMPPPIKETIDGDVNYQFKCKFDPSRVLSRVCHDTSTHNLNDHVHVCKAVNRKPEQNTIKDYVHGHSYSPGRFRYLLALWVSWPNHPFKIIHNAELREIFKMLYSKVDIIS</sequence>
<gene>
    <name evidence="2" type="ORF">M422DRAFT_262567</name>
</gene>
<dbReference type="EMBL" id="KN837191">
    <property type="protein sequence ID" value="KIJ35191.1"/>
    <property type="molecule type" value="Genomic_DNA"/>
</dbReference>
<keyword evidence="3" id="KW-1185">Reference proteome</keyword>
<accession>A0A0C9VCU1</accession>
<proteinExistence type="predicted"/>
<evidence type="ECO:0000256" key="1">
    <source>
        <dbReference type="SAM" id="MobiDB-lite"/>
    </source>
</evidence>
<reference evidence="2 3" key="1">
    <citation type="submission" date="2014-06" db="EMBL/GenBank/DDBJ databases">
        <title>Evolutionary Origins and Diversification of the Mycorrhizal Mutualists.</title>
        <authorList>
            <consortium name="DOE Joint Genome Institute"/>
            <consortium name="Mycorrhizal Genomics Consortium"/>
            <person name="Kohler A."/>
            <person name="Kuo A."/>
            <person name="Nagy L.G."/>
            <person name="Floudas D."/>
            <person name="Copeland A."/>
            <person name="Barry K.W."/>
            <person name="Cichocki N."/>
            <person name="Veneault-Fourrey C."/>
            <person name="LaButti K."/>
            <person name="Lindquist E.A."/>
            <person name="Lipzen A."/>
            <person name="Lundell T."/>
            <person name="Morin E."/>
            <person name="Murat C."/>
            <person name="Riley R."/>
            <person name="Ohm R."/>
            <person name="Sun H."/>
            <person name="Tunlid A."/>
            <person name="Henrissat B."/>
            <person name="Grigoriev I.V."/>
            <person name="Hibbett D.S."/>
            <person name="Martin F."/>
        </authorList>
    </citation>
    <scope>NUCLEOTIDE SEQUENCE [LARGE SCALE GENOMIC DNA]</scope>
    <source>
        <strain evidence="2 3">SS14</strain>
    </source>
</reference>
<dbReference type="AlphaFoldDB" id="A0A0C9VCU1"/>
<protein>
    <submittedName>
        <fullName evidence="2">Unplaced genomic scaffold SPHSTscaffold_116, whole genome shotgun sequence</fullName>
    </submittedName>
</protein>
<evidence type="ECO:0000313" key="2">
    <source>
        <dbReference type="EMBL" id="KIJ35191.1"/>
    </source>
</evidence>
<name>A0A0C9VCU1_SPHS4</name>
<evidence type="ECO:0000313" key="3">
    <source>
        <dbReference type="Proteomes" id="UP000054279"/>
    </source>
</evidence>
<dbReference type="HOGENOM" id="CLU_1262219_0_0_1"/>
<dbReference type="OrthoDB" id="2740733at2759"/>